<dbReference type="PANTHER" id="PTHR39082:SF1">
    <property type="entry name" value="SCAVENGER RECEPTOR CLASS A MEMBER 3"/>
    <property type="match status" value="1"/>
</dbReference>
<dbReference type="EMBL" id="CP000384">
    <property type="protein sequence ID" value="ABG09450.1"/>
    <property type="molecule type" value="Genomic_DNA"/>
</dbReference>
<accession>A0A5Q5BMB2</accession>
<dbReference type="InterPro" id="IPR056003">
    <property type="entry name" value="CT398_CC_hairpin"/>
</dbReference>
<evidence type="ECO:0000256" key="1">
    <source>
        <dbReference type="SAM" id="Coils"/>
    </source>
</evidence>
<dbReference type="KEGG" id="mmc:Mmcs_3343"/>
<reference evidence="4" key="1">
    <citation type="submission" date="2006-06" db="EMBL/GenBank/DDBJ databases">
        <title>Complete sequence of chromosome of Mycobacterium sp. MCS.</title>
        <authorList>
            <consortium name="US DOE Joint Genome Institute"/>
            <person name="Copeland A."/>
            <person name="Lucas S."/>
            <person name="Lapidus A."/>
            <person name="Barry K."/>
            <person name="Detter J.C."/>
            <person name="Glavina del Rio T."/>
            <person name="Hammon N."/>
            <person name="Israni S."/>
            <person name="Dalin E."/>
            <person name="Tice H."/>
            <person name="Pitluck S."/>
            <person name="Martinez M."/>
            <person name="Schmutz J."/>
            <person name="Larimer F."/>
            <person name="Land M."/>
            <person name="Hauser L."/>
            <person name="Kyrpides N."/>
            <person name="Kim E."/>
            <person name="Miller C.D."/>
            <person name="Hughes J.E."/>
            <person name="Anderson A.J."/>
            <person name="Sims R.C."/>
            <person name="Richardson P."/>
        </authorList>
    </citation>
    <scope>NUCLEOTIDE SEQUENCE [LARGE SCALE GENOMIC DNA]</scope>
    <source>
        <strain evidence="4">MCS</strain>
    </source>
</reference>
<name>A0A5Q5BMB2_MYCSS</name>
<keyword evidence="1" id="KW-0175">Coiled coil</keyword>
<feature type="domain" description="C4-type zinc ribbon" evidence="2">
    <location>
        <begin position="203"/>
        <end position="237"/>
    </location>
</feature>
<dbReference type="Pfam" id="PF24481">
    <property type="entry name" value="CT398_CC"/>
    <property type="match status" value="1"/>
</dbReference>
<dbReference type="Gene3D" id="1.10.287.1490">
    <property type="match status" value="1"/>
</dbReference>
<proteinExistence type="predicted"/>
<dbReference type="Pfam" id="PF02591">
    <property type="entry name" value="Zn_ribbon_9"/>
    <property type="match status" value="1"/>
</dbReference>
<feature type="coiled-coil region" evidence="1">
    <location>
        <begin position="58"/>
        <end position="165"/>
    </location>
</feature>
<dbReference type="AlphaFoldDB" id="A0A5Q5BMB2"/>
<evidence type="ECO:0000259" key="3">
    <source>
        <dbReference type="Pfam" id="PF24481"/>
    </source>
</evidence>
<gene>
    <name evidence="4" type="ordered locus">Mmcs_3343</name>
</gene>
<dbReference type="InterPro" id="IPR003743">
    <property type="entry name" value="Zf-RING_7"/>
</dbReference>
<dbReference type="InterPro" id="IPR052376">
    <property type="entry name" value="Oxidative_Scav/Glycosyltrans"/>
</dbReference>
<dbReference type="PANTHER" id="PTHR39082">
    <property type="entry name" value="PHOSPHOLIPASE C-BETA-2-RELATED"/>
    <property type="match status" value="1"/>
</dbReference>
<sequence length="245" mass="27296">MKADVWQQHSLLQLAEVDAGLARIEHRVRKLPEQDELDRVRAEHGAATDKVAVLGIAMDDLDEQVAKFESEIDAVRQREDRDRALLEGDSVGAKQVAELQHELETLERRQASLEDSLLELMERREELAAQRAAELARVDELQITLSAAQRAVADAVAELDGSRQENLSRREELLGSLQSDLVDLYERQRARGGAGAGQLQGRRCGACRLEIDRGEMARISAAPDDEVLRCPECNAILVRAEGFKK</sequence>
<feature type="domain" description="CT398-like coiled coil hairpin" evidence="3">
    <location>
        <begin position="14"/>
        <end position="193"/>
    </location>
</feature>
<evidence type="ECO:0000313" key="4">
    <source>
        <dbReference type="EMBL" id="ABG09450.1"/>
    </source>
</evidence>
<protein>
    <submittedName>
        <fullName evidence="4">Uncharacterized protein</fullName>
    </submittedName>
</protein>
<evidence type="ECO:0000259" key="2">
    <source>
        <dbReference type="Pfam" id="PF02591"/>
    </source>
</evidence>
<organism evidence="4">
    <name type="scientific">Mycobacterium sp. (strain MCS)</name>
    <dbReference type="NCBI Taxonomy" id="164756"/>
    <lineage>
        <taxon>Bacteria</taxon>
        <taxon>Bacillati</taxon>
        <taxon>Actinomycetota</taxon>
        <taxon>Actinomycetes</taxon>
        <taxon>Mycobacteriales</taxon>
        <taxon>Mycobacteriaceae</taxon>
        <taxon>Mycobacterium</taxon>
    </lineage>
</organism>